<keyword evidence="4" id="KW-0479">Metal-binding</keyword>
<evidence type="ECO:0000256" key="2">
    <source>
        <dbReference type="ARBA" id="ARBA00022475"/>
    </source>
</evidence>
<evidence type="ECO:0000256" key="8">
    <source>
        <dbReference type="ARBA" id="ARBA00023133"/>
    </source>
</evidence>
<comment type="pathway">
    <text evidence="11">Porphyrin-containing compound metabolism.</text>
</comment>
<dbReference type="Pfam" id="PF02628">
    <property type="entry name" value="COX15-CtaA"/>
    <property type="match status" value="1"/>
</dbReference>
<evidence type="ECO:0000313" key="13">
    <source>
        <dbReference type="EMBL" id="MCW1885980.1"/>
    </source>
</evidence>
<keyword evidence="6" id="KW-0560">Oxidoreductase</keyword>
<gene>
    <name evidence="13" type="ORF">OKA04_14670</name>
</gene>
<dbReference type="Proteomes" id="UP001207930">
    <property type="component" value="Unassembled WGS sequence"/>
</dbReference>
<reference evidence="13 14" key="1">
    <citation type="submission" date="2022-10" db="EMBL/GenBank/DDBJ databases">
        <title>Luteolibacter flavescens strain MCCC 1K03193, whole genome shotgun sequencing project.</title>
        <authorList>
            <person name="Zhao G."/>
            <person name="Shen L."/>
        </authorList>
    </citation>
    <scope>NUCLEOTIDE SEQUENCE [LARGE SCALE GENOMIC DNA]</scope>
    <source>
        <strain evidence="13 14">MCCC 1K03193</strain>
    </source>
</reference>
<evidence type="ECO:0000256" key="1">
    <source>
        <dbReference type="ARBA" id="ARBA00004141"/>
    </source>
</evidence>
<dbReference type="PANTHER" id="PTHR35457:SF1">
    <property type="entry name" value="HEME A SYNTHASE"/>
    <property type="match status" value="1"/>
</dbReference>
<evidence type="ECO:0000313" key="14">
    <source>
        <dbReference type="Proteomes" id="UP001207930"/>
    </source>
</evidence>
<feature type="transmembrane region" description="Helical" evidence="12">
    <location>
        <begin position="299"/>
        <end position="321"/>
    </location>
</feature>
<feature type="transmembrane region" description="Helical" evidence="12">
    <location>
        <begin position="274"/>
        <end position="293"/>
    </location>
</feature>
<dbReference type="Gene3D" id="1.20.210.10">
    <property type="entry name" value="Cytochrome c oxidase-like, subunit I domain"/>
    <property type="match status" value="1"/>
</dbReference>
<evidence type="ECO:0000256" key="9">
    <source>
        <dbReference type="ARBA" id="ARBA00023136"/>
    </source>
</evidence>
<keyword evidence="2" id="KW-1003">Cell membrane</keyword>
<comment type="caution">
    <text evidence="13">The sequence shown here is derived from an EMBL/GenBank/DDBJ whole genome shotgun (WGS) entry which is preliminary data.</text>
</comment>
<dbReference type="PANTHER" id="PTHR35457">
    <property type="entry name" value="HEME A SYNTHASE"/>
    <property type="match status" value="1"/>
</dbReference>
<accession>A0ABT3FQY9</accession>
<feature type="transmembrane region" description="Helical" evidence="12">
    <location>
        <begin position="95"/>
        <end position="117"/>
    </location>
</feature>
<evidence type="ECO:0000256" key="6">
    <source>
        <dbReference type="ARBA" id="ARBA00023002"/>
    </source>
</evidence>
<keyword evidence="7" id="KW-0408">Iron</keyword>
<evidence type="ECO:0000256" key="7">
    <source>
        <dbReference type="ARBA" id="ARBA00023004"/>
    </source>
</evidence>
<feature type="transmembrane region" description="Helical" evidence="12">
    <location>
        <begin position="124"/>
        <end position="144"/>
    </location>
</feature>
<feature type="transmembrane region" description="Helical" evidence="12">
    <location>
        <begin position="242"/>
        <end position="262"/>
    </location>
</feature>
<keyword evidence="8" id="KW-0350">Heme biosynthesis</keyword>
<keyword evidence="5 12" id="KW-1133">Transmembrane helix</keyword>
<feature type="transmembrane region" description="Helical" evidence="12">
    <location>
        <begin position="196"/>
        <end position="215"/>
    </location>
</feature>
<dbReference type="InterPro" id="IPR050450">
    <property type="entry name" value="COX15/CtaA_HemeA_synthase"/>
</dbReference>
<keyword evidence="10" id="KW-1015">Disulfide bond</keyword>
<organism evidence="13 14">
    <name type="scientific">Luteolibacter flavescens</name>
    <dbReference type="NCBI Taxonomy" id="1859460"/>
    <lineage>
        <taxon>Bacteria</taxon>
        <taxon>Pseudomonadati</taxon>
        <taxon>Verrucomicrobiota</taxon>
        <taxon>Verrucomicrobiia</taxon>
        <taxon>Verrucomicrobiales</taxon>
        <taxon>Verrucomicrobiaceae</taxon>
        <taxon>Luteolibacter</taxon>
    </lineage>
</organism>
<keyword evidence="14" id="KW-1185">Reference proteome</keyword>
<dbReference type="InterPro" id="IPR036927">
    <property type="entry name" value="Cyt_c_oxase-like_su1_sf"/>
</dbReference>
<sequence length="330" mass="36599">MSLFQKSATAALVAVIFLICVGAIVRVSGAGMGCPDWPRCWGRLIPPTKIEEIDLSKIDFKKFERAAVRHGRDLSTVTPEHLLENFNPVHTWTEFINRLSSLPVGFFSMSTLALALLRQRRRPSVPLAAFTSVFLVGVNAWMGAQVVSSDLKPGVLTVHMALAMMVVIPMTYTAWRGADRPWTIKGDDRFRTGMRWLSGLLLVLIFVEGVFGTRIREMNTELAKSHAGLDRSEWIGILEHTWSYLIHRSFSWVILAAAVFGWWRAKQVGGPGRVVTGVLAVVLGQMVLGLIMARVEIHPVVQVAHLGLSAVLLALVMLWFCGTFRPSTRA</sequence>
<dbReference type="RefSeq" id="WP_264501936.1">
    <property type="nucleotide sequence ID" value="NZ_JAPDDS010000007.1"/>
</dbReference>
<feature type="transmembrane region" description="Helical" evidence="12">
    <location>
        <begin position="156"/>
        <end position="175"/>
    </location>
</feature>
<keyword evidence="3 12" id="KW-0812">Transmembrane</keyword>
<dbReference type="InterPro" id="IPR003780">
    <property type="entry name" value="COX15/CtaA_fam"/>
</dbReference>
<dbReference type="EMBL" id="JAPDDS010000007">
    <property type="protein sequence ID" value="MCW1885980.1"/>
    <property type="molecule type" value="Genomic_DNA"/>
</dbReference>
<evidence type="ECO:0000256" key="4">
    <source>
        <dbReference type="ARBA" id="ARBA00022723"/>
    </source>
</evidence>
<evidence type="ECO:0000256" key="10">
    <source>
        <dbReference type="ARBA" id="ARBA00023157"/>
    </source>
</evidence>
<name>A0ABT3FQY9_9BACT</name>
<keyword evidence="9 12" id="KW-0472">Membrane</keyword>
<evidence type="ECO:0000256" key="12">
    <source>
        <dbReference type="SAM" id="Phobius"/>
    </source>
</evidence>
<evidence type="ECO:0000256" key="5">
    <source>
        <dbReference type="ARBA" id="ARBA00022989"/>
    </source>
</evidence>
<proteinExistence type="predicted"/>
<evidence type="ECO:0000256" key="11">
    <source>
        <dbReference type="ARBA" id="ARBA00023444"/>
    </source>
</evidence>
<comment type="subcellular location">
    <subcellularLocation>
        <location evidence="1">Membrane</location>
        <topology evidence="1">Multi-pass membrane protein</topology>
    </subcellularLocation>
</comment>
<evidence type="ECO:0000256" key="3">
    <source>
        <dbReference type="ARBA" id="ARBA00022692"/>
    </source>
</evidence>
<protein>
    <submittedName>
        <fullName evidence="13">COX15/CtaA family protein</fullName>
    </submittedName>
</protein>